<evidence type="ECO:0000256" key="1">
    <source>
        <dbReference type="ARBA" id="ARBA00001966"/>
    </source>
</evidence>
<dbReference type="InterPro" id="IPR020612">
    <property type="entry name" value="Methylthiotransferase_CS"/>
</dbReference>
<gene>
    <name evidence="11" type="ORF">C1850_01440</name>
</gene>
<dbReference type="Gene3D" id="3.80.30.20">
    <property type="entry name" value="tm_1862 like domain"/>
    <property type="match status" value="1"/>
</dbReference>
<name>A0A369P6F1_9ACTN</name>
<dbReference type="Pfam" id="PF00919">
    <property type="entry name" value="UPF0004"/>
    <property type="match status" value="1"/>
</dbReference>
<dbReference type="GO" id="GO:0035597">
    <property type="term" value="F:tRNA-2-methylthio-N(6)-dimethylallyladenosine(37) synthase activity"/>
    <property type="evidence" value="ECO:0007669"/>
    <property type="project" value="TreeGrafter"/>
</dbReference>
<comment type="caution">
    <text evidence="11">The sequence shown here is derived from an EMBL/GenBank/DDBJ whole genome shotgun (WGS) entry which is preliminary data.</text>
</comment>
<dbReference type="NCBIfam" id="TIGR01579">
    <property type="entry name" value="MiaB-like-C"/>
    <property type="match status" value="1"/>
</dbReference>
<dbReference type="GO" id="GO:0046872">
    <property type="term" value="F:metal ion binding"/>
    <property type="evidence" value="ECO:0007669"/>
    <property type="project" value="UniProtKB-KW"/>
</dbReference>
<dbReference type="SFLD" id="SFLDG01082">
    <property type="entry name" value="B12-binding_domain_containing"/>
    <property type="match status" value="1"/>
</dbReference>
<sequence>MKFSIINLGCKVNRVEADGFERLLGERGGAPVAESAADLIIVNTCTVTGEAEKKTRKAVRRALSANEGAQVIVTGCAAAIDPDWFQAIDSRVRVVPKAEMTLFLEEALPALQDAPRHLGRDADDSSSCHPERSVAGAKSKDLAAFGGRTRIGVKVQDGCDNACTYCIVHVARGRATSRPAEEVVAEAVALAESGVREIVLTGINLGSYDDGGADLADLCRRLLAATADLHGPGEPPCRFRIGSIEPMDVTGEFVSLLAEADGRICRHLHLPLQSGSSRVLREMARPYDAHEFRQLADYLRASVPSIALTTDIIVGFPGETDEDFEDTCALARHVGFSKIHVFPYSKREGTPAAARADQVPPEAKAARAARLRALSDELAAADRASRVGTVELALVETPETATTESYHEVPAPADAEIGSLIPVKIG</sequence>
<evidence type="ECO:0000256" key="4">
    <source>
        <dbReference type="ARBA" id="ARBA00022691"/>
    </source>
</evidence>
<evidence type="ECO:0000256" key="7">
    <source>
        <dbReference type="ARBA" id="ARBA00023014"/>
    </source>
</evidence>
<evidence type="ECO:0000259" key="9">
    <source>
        <dbReference type="PROSITE" id="PS51449"/>
    </source>
</evidence>
<dbReference type="SFLD" id="SFLDS00029">
    <property type="entry name" value="Radical_SAM"/>
    <property type="match status" value="1"/>
</dbReference>
<evidence type="ECO:0000256" key="8">
    <source>
        <dbReference type="SAM" id="MobiDB-lite"/>
    </source>
</evidence>
<comment type="cofactor">
    <cofactor evidence="1">
        <name>[4Fe-4S] cluster</name>
        <dbReference type="ChEBI" id="CHEBI:49883"/>
    </cofactor>
</comment>
<dbReference type="PANTHER" id="PTHR43020:SF2">
    <property type="entry name" value="MITOCHONDRIAL TRNA METHYLTHIOTRANSFERASE CDK5RAP1"/>
    <property type="match status" value="1"/>
</dbReference>
<dbReference type="RefSeq" id="WP_114548333.1">
    <property type="nucleotide sequence ID" value="NZ_PPUT01000002.1"/>
</dbReference>
<keyword evidence="6" id="KW-0408">Iron</keyword>
<feature type="domain" description="Radical SAM core" evidence="10">
    <location>
        <begin position="145"/>
        <end position="382"/>
    </location>
</feature>
<feature type="region of interest" description="Disordered" evidence="8">
    <location>
        <begin position="116"/>
        <end position="135"/>
    </location>
</feature>
<dbReference type="EMBL" id="PPUT01000002">
    <property type="protein sequence ID" value="RDC46616.1"/>
    <property type="molecule type" value="Genomic_DNA"/>
</dbReference>
<organism evidence="11 12">
    <name type="scientific">Adlercreutzia equolifaciens subsp. celatus</name>
    <dbReference type="NCBI Taxonomy" id="394340"/>
    <lineage>
        <taxon>Bacteria</taxon>
        <taxon>Bacillati</taxon>
        <taxon>Actinomycetota</taxon>
        <taxon>Coriobacteriia</taxon>
        <taxon>Eggerthellales</taxon>
        <taxon>Eggerthellaceae</taxon>
        <taxon>Adlercreutzia</taxon>
    </lineage>
</organism>
<keyword evidence="2" id="KW-0004">4Fe-4S</keyword>
<dbReference type="PROSITE" id="PS01278">
    <property type="entry name" value="MTTASE_RADICAL"/>
    <property type="match status" value="1"/>
</dbReference>
<evidence type="ECO:0000256" key="3">
    <source>
        <dbReference type="ARBA" id="ARBA00022679"/>
    </source>
</evidence>
<dbReference type="InterPro" id="IPR006467">
    <property type="entry name" value="MiaB-like_bact"/>
</dbReference>
<dbReference type="InterPro" id="IPR007197">
    <property type="entry name" value="rSAM"/>
</dbReference>
<proteinExistence type="predicted"/>
<dbReference type="InterPro" id="IPR006638">
    <property type="entry name" value="Elp3/MiaA/NifB-like_rSAM"/>
</dbReference>
<dbReference type="SMART" id="SM00729">
    <property type="entry name" value="Elp3"/>
    <property type="match status" value="1"/>
</dbReference>
<dbReference type="InterPro" id="IPR005839">
    <property type="entry name" value="Methylthiotransferase"/>
</dbReference>
<dbReference type="GO" id="GO:0051539">
    <property type="term" value="F:4 iron, 4 sulfur cluster binding"/>
    <property type="evidence" value="ECO:0007669"/>
    <property type="project" value="UniProtKB-KW"/>
</dbReference>
<dbReference type="PROSITE" id="PS51918">
    <property type="entry name" value="RADICAL_SAM"/>
    <property type="match status" value="1"/>
</dbReference>
<dbReference type="CDD" id="cd01335">
    <property type="entry name" value="Radical_SAM"/>
    <property type="match status" value="1"/>
</dbReference>
<evidence type="ECO:0000256" key="2">
    <source>
        <dbReference type="ARBA" id="ARBA00022485"/>
    </source>
</evidence>
<keyword evidence="5" id="KW-0479">Metal-binding</keyword>
<reference evidence="11 12" key="1">
    <citation type="journal article" date="2018" name="Elife">
        <title>Discovery and characterization of a prevalent human gut bacterial enzyme sufficient for the inactivation of a family of plant toxins.</title>
        <authorList>
            <person name="Koppel N."/>
            <person name="Bisanz J.E."/>
            <person name="Pandelia M.E."/>
            <person name="Turnbaugh P.J."/>
            <person name="Balskus E.P."/>
        </authorList>
    </citation>
    <scope>NUCLEOTIDE SEQUENCE [LARGE SCALE GENOMIC DNA]</scope>
    <source>
        <strain evidence="11 12">OB21 GAM 11</strain>
    </source>
</reference>
<dbReference type="NCBIfam" id="TIGR00089">
    <property type="entry name" value="MiaB/RimO family radical SAM methylthiotransferase"/>
    <property type="match status" value="1"/>
</dbReference>
<evidence type="ECO:0000259" key="10">
    <source>
        <dbReference type="PROSITE" id="PS51918"/>
    </source>
</evidence>
<dbReference type="InterPro" id="IPR058240">
    <property type="entry name" value="rSAM_sf"/>
</dbReference>
<dbReference type="InterPro" id="IPR013848">
    <property type="entry name" value="Methylthiotransferase_N"/>
</dbReference>
<dbReference type="InterPro" id="IPR023404">
    <property type="entry name" value="rSAM_horseshoe"/>
</dbReference>
<dbReference type="SFLD" id="SFLDG01061">
    <property type="entry name" value="methylthiotransferase"/>
    <property type="match status" value="1"/>
</dbReference>
<keyword evidence="3 11" id="KW-0808">Transferase</keyword>
<accession>A0A369P6F1</accession>
<dbReference type="InterPro" id="IPR038135">
    <property type="entry name" value="Methylthiotransferase_N_sf"/>
</dbReference>
<dbReference type="PANTHER" id="PTHR43020">
    <property type="entry name" value="CDK5 REGULATORY SUBUNIT-ASSOCIATED PROTEIN 1"/>
    <property type="match status" value="1"/>
</dbReference>
<dbReference type="AlphaFoldDB" id="A0A369P6F1"/>
<protein>
    <submittedName>
        <fullName evidence="11">tRNA (N(6)-L-threonylcarbamoyladenosine(37)-C(2))-methylthiotransferase MtaB</fullName>
    </submittedName>
</protein>
<keyword evidence="7" id="KW-0411">Iron-sulfur</keyword>
<evidence type="ECO:0000313" key="12">
    <source>
        <dbReference type="Proteomes" id="UP000253805"/>
    </source>
</evidence>
<evidence type="ECO:0000313" key="11">
    <source>
        <dbReference type="EMBL" id="RDC46616.1"/>
    </source>
</evidence>
<dbReference type="Gene3D" id="3.40.50.12160">
    <property type="entry name" value="Methylthiotransferase, N-terminal domain"/>
    <property type="match status" value="1"/>
</dbReference>
<dbReference type="Proteomes" id="UP000253805">
    <property type="component" value="Unassembled WGS sequence"/>
</dbReference>
<dbReference type="GO" id="GO:0005829">
    <property type="term" value="C:cytosol"/>
    <property type="evidence" value="ECO:0007669"/>
    <property type="project" value="TreeGrafter"/>
</dbReference>
<dbReference type="SUPFAM" id="SSF102114">
    <property type="entry name" value="Radical SAM enzymes"/>
    <property type="match status" value="1"/>
</dbReference>
<dbReference type="PROSITE" id="PS51449">
    <property type="entry name" value="MTTASE_N"/>
    <property type="match status" value="1"/>
</dbReference>
<feature type="domain" description="MTTase N-terminal" evidence="9">
    <location>
        <begin position="1"/>
        <end position="116"/>
    </location>
</feature>
<dbReference type="FunFam" id="3.80.30.20:FF:000001">
    <property type="entry name" value="tRNA-2-methylthio-N(6)-dimethylallyladenosine synthase 2"/>
    <property type="match status" value="1"/>
</dbReference>
<evidence type="ECO:0000256" key="6">
    <source>
        <dbReference type="ARBA" id="ARBA00023004"/>
    </source>
</evidence>
<dbReference type="Pfam" id="PF04055">
    <property type="entry name" value="Radical_SAM"/>
    <property type="match status" value="1"/>
</dbReference>
<evidence type="ECO:0000256" key="5">
    <source>
        <dbReference type="ARBA" id="ARBA00022723"/>
    </source>
</evidence>
<keyword evidence="4" id="KW-0949">S-adenosyl-L-methionine</keyword>